<proteinExistence type="predicted"/>
<dbReference type="EMBL" id="JAUEPS010000012">
    <property type="protein sequence ID" value="KAK0460583.1"/>
    <property type="molecule type" value="Genomic_DNA"/>
</dbReference>
<protein>
    <submittedName>
        <fullName evidence="1">Uncharacterized protein</fullName>
    </submittedName>
</protein>
<gene>
    <name evidence="1" type="ORF">EV420DRAFT_218119</name>
</gene>
<dbReference type="Proteomes" id="UP001175211">
    <property type="component" value="Unassembled WGS sequence"/>
</dbReference>
<keyword evidence="2" id="KW-1185">Reference proteome</keyword>
<reference evidence="1" key="1">
    <citation type="submission" date="2023-06" db="EMBL/GenBank/DDBJ databases">
        <authorList>
            <consortium name="Lawrence Berkeley National Laboratory"/>
            <person name="Ahrendt S."/>
            <person name="Sahu N."/>
            <person name="Indic B."/>
            <person name="Wong-Bajracharya J."/>
            <person name="Merenyi Z."/>
            <person name="Ke H.-M."/>
            <person name="Monk M."/>
            <person name="Kocsube S."/>
            <person name="Drula E."/>
            <person name="Lipzen A."/>
            <person name="Balint B."/>
            <person name="Henrissat B."/>
            <person name="Andreopoulos B."/>
            <person name="Martin F.M."/>
            <person name="Harder C.B."/>
            <person name="Rigling D."/>
            <person name="Ford K.L."/>
            <person name="Foster G.D."/>
            <person name="Pangilinan J."/>
            <person name="Papanicolaou A."/>
            <person name="Barry K."/>
            <person name="LaButti K."/>
            <person name="Viragh M."/>
            <person name="Koriabine M."/>
            <person name="Yan M."/>
            <person name="Riley R."/>
            <person name="Champramary S."/>
            <person name="Plett K.L."/>
            <person name="Tsai I.J."/>
            <person name="Slot J."/>
            <person name="Sipos G."/>
            <person name="Plett J."/>
            <person name="Nagy L.G."/>
            <person name="Grigoriev I.V."/>
        </authorList>
    </citation>
    <scope>NUCLEOTIDE SEQUENCE</scope>
    <source>
        <strain evidence="1">CCBAS 213</strain>
    </source>
</reference>
<name>A0AA39N7R4_ARMTA</name>
<sequence length="189" mass="21313">MTVKGADFVARLILTKAWDAAIHRLLLNKKRPMMPDSHSHNQAVYSRPILLIDLLTSLLSEQRLHKLLQSTPDNRIGGATSAEAFEHAYVYFTHFGRAASSSTINSGSAFAAFIRGMAYQCSLGHFLIDIFVPLVKEQAARPDFDVDWLPVDQLQRLGVMISVEEEHNFYGRNDIINAEAFGFRRRYGC</sequence>
<dbReference type="RefSeq" id="XP_060332622.1">
    <property type="nucleotide sequence ID" value="XM_060481256.1"/>
</dbReference>
<comment type="caution">
    <text evidence="1">The sequence shown here is derived from an EMBL/GenBank/DDBJ whole genome shotgun (WGS) entry which is preliminary data.</text>
</comment>
<evidence type="ECO:0000313" key="2">
    <source>
        <dbReference type="Proteomes" id="UP001175211"/>
    </source>
</evidence>
<dbReference type="AlphaFoldDB" id="A0AA39N7R4"/>
<dbReference type="GeneID" id="85364804"/>
<organism evidence="1 2">
    <name type="scientific">Armillaria tabescens</name>
    <name type="common">Ringless honey mushroom</name>
    <name type="synonym">Agaricus tabescens</name>
    <dbReference type="NCBI Taxonomy" id="1929756"/>
    <lineage>
        <taxon>Eukaryota</taxon>
        <taxon>Fungi</taxon>
        <taxon>Dikarya</taxon>
        <taxon>Basidiomycota</taxon>
        <taxon>Agaricomycotina</taxon>
        <taxon>Agaricomycetes</taxon>
        <taxon>Agaricomycetidae</taxon>
        <taxon>Agaricales</taxon>
        <taxon>Marasmiineae</taxon>
        <taxon>Physalacriaceae</taxon>
        <taxon>Desarmillaria</taxon>
    </lineage>
</organism>
<evidence type="ECO:0000313" key="1">
    <source>
        <dbReference type="EMBL" id="KAK0460583.1"/>
    </source>
</evidence>
<accession>A0AA39N7R4</accession>